<evidence type="ECO:0000256" key="1">
    <source>
        <dbReference type="SAM" id="MobiDB-lite"/>
    </source>
</evidence>
<feature type="compositionally biased region" description="Basic and acidic residues" evidence="1">
    <location>
        <begin position="335"/>
        <end position="345"/>
    </location>
</feature>
<dbReference type="PANTHER" id="PTHR33922:SF2">
    <property type="entry name" value="OS07G0589600 PROTEIN"/>
    <property type="match status" value="1"/>
</dbReference>
<sequence>MDRHFVEECISNSKMRAIADSDDEKWLLSEDPNNNDLVEEEEEDDDDEEALSLCDLPINEENRQSRKETVPPPKPIADPSEDFNFCSWVDPISKEPEMCAADEVFFQGQILPMRHSISFDNGRNTTIRCLSRSESMGHSSSYSVGFTSASSRSSSINSHHSSISTGSTNSCSSSIKFPKNKTRCPKTPIQFQFSHPSPKPQIRHSKSKNRGNTSIHSNQNSTFWSFLRVGLVTTPEIAMQDLKFRSKSNNSSKNFGSRNSTSNLNSTTVKETGEKKQGRHQRKFFDKNSVFFSGCKCSSNSVVGPVPSRVPINSVTRSASAKGMASHADQEEDDIRTTKHRETGRKQSLSRHRTFEWLRQLSLEAAAAASPVVIDEAEKNQQH</sequence>
<dbReference type="Proteomes" id="UP001161247">
    <property type="component" value="Chromosome 6"/>
</dbReference>
<feature type="region of interest" description="Disordered" evidence="1">
    <location>
        <begin position="153"/>
        <end position="216"/>
    </location>
</feature>
<gene>
    <name evidence="2" type="ORF">OLC1_LOCUS18757</name>
</gene>
<dbReference type="PANTHER" id="PTHR33922">
    <property type="entry name" value="OS01G0888066 PROTEIN-RELATED"/>
    <property type="match status" value="1"/>
</dbReference>
<feature type="region of interest" description="Disordered" evidence="1">
    <location>
        <begin position="317"/>
        <end position="351"/>
    </location>
</feature>
<organism evidence="2 3">
    <name type="scientific">Oldenlandia corymbosa var. corymbosa</name>
    <dbReference type="NCBI Taxonomy" id="529605"/>
    <lineage>
        <taxon>Eukaryota</taxon>
        <taxon>Viridiplantae</taxon>
        <taxon>Streptophyta</taxon>
        <taxon>Embryophyta</taxon>
        <taxon>Tracheophyta</taxon>
        <taxon>Spermatophyta</taxon>
        <taxon>Magnoliopsida</taxon>
        <taxon>eudicotyledons</taxon>
        <taxon>Gunneridae</taxon>
        <taxon>Pentapetalae</taxon>
        <taxon>asterids</taxon>
        <taxon>lamiids</taxon>
        <taxon>Gentianales</taxon>
        <taxon>Rubiaceae</taxon>
        <taxon>Rubioideae</taxon>
        <taxon>Spermacoceae</taxon>
        <taxon>Hedyotis-Oldenlandia complex</taxon>
        <taxon>Oldenlandia</taxon>
    </lineage>
</organism>
<protein>
    <submittedName>
        <fullName evidence="2">OLC1v1011514C1</fullName>
    </submittedName>
</protein>
<dbReference type="AlphaFoldDB" id="A0AAV1DW42"/>
<accession>A0AAV1DW42</accession>
<feature type="compositionally biased region" description="Basic and acidic residues" evidence="1">
    <location>
        <begin position="60"/>
        <end position="69"/>
    </location>
</feature>
<evidence type="ECO:0000313" key="3">
    <source>
        <dbReference type="Proteomes" id="UP001161247"/>
    </source>
</evidence>
<keyword evidence="3" id="KW-1185">Reference proteome</keyword>
<feature type="region of interest" description="Disordered" evidence="1">
    <location>
        <begin position="244"/>
        <end position="281"/>
    </location>
</feature>
<name>A0AAV1DW42_OLDCO</name>
<dbReference type="EMBL" id="OX459123">
    <property type="protein sequence ID" value="CAI9111316.1"/>
    <property type="molecule type" value="Genomic_DNA"/>
</dbReference>
<proteinExistence type="predicted"/>
<feature type="compositionally biased region" description="Low complexity" evidence="1">
    <location>
        <begin position="247"/>
        <end position="268"/>
    </location>
</feature>
<reference evidence="2" key="1">
    <citation type="submission" date="2023-03" db="EMBL/GenBank/DDBJ databases">
        <authorList>
            <person name="Julca I."/>
        </authorList>
    </citation>
    <scope>NUCLEOTIDE SEQUENCE</scope>
</reference>
<evidence type="ECO:0000313" key="2">
    <source>
        <dbReference type="EMBL" id="CAI9111316.1"/>
    </source>
</evidence>
<feature type="compositionally biased region" description="Acidic residues" evidence="1">
    <location>
        <begin position="37"/>
        <end position="50"/>
    </location>
</feature>
<feature type="compositionally biased region" description="Low complexity" evidence="1">
    <location>
        <begin position="153"/>
        <end position="174"/>
    </location>
</feature>
<feature type="region of interest" description="Disordered" evidence="1">
    <location>
        <begin position="23"/>
        <end position="82"/>
    </location>
</feature>